<sequence>MSVLTTAVSTTVASETRVIYGGSVNAGNDKDLAAQQDIDGFLVGGASLKPEFVDIINARKVVIDLLRKFNRWLVGGSV</sequence>
<dbReference type="EMBL" id="JANBPK010000999">
    <property type="protein sequence ID" value="KAJ2927378.1"/>
    <property type="molecule type" value="Genomic_DNA"/>
</dbReference>
<keyword evidence="4" id="KW-0324">Glycolysis</keyword>
<name>A0A9W8JAV7_9AGAR</name>
<dbReference type="GO" id="GO:0006094">
    <property type="term" value="P:gluconeogenesis"/>
    <property type="evidence" value="ECO:0007669"/>
    <property type="project" value="UniProtKB-KW"/>
</dbReference>
<protein>
    <recommendedName>
        <fullName evidence="4">Triosephosphate isomerase</fullName>
        <ecNumber evidence="4">5.3.1.1</ecNumber>
    </recommendedName>
</protein>
<dbReference type="Pfam" id="PF00121">
    <property type="entry name" value="TIM"/>
    <property type="match status" value="1"/>
</dbReference>
<evidence type="ECO:0000313" key="5">
    <source>
        <dbReference type="EMBL" id="KAJ2927378.1"/>
    </source>
</evidence>
<dbReference type="Proteomes" id="UP001140091">
    <property type="component" value="Unassembled WGS sequence"/>
</dbReference>
<keyword evidence="4" id="KW-0312">Gluconeogenesis</keyword>
<dbReference type="EC" id="5.3.1.1" evidence="4"/>
<gene>
    <name evidence="5" type="ORF">H1R20_g9709</name>
</gene>
<dbReference type="AlphaFoldDB" id="A0A9W8JAV7"/>
<evidence type="ECO:0000313" key="6">
    <source>
        <dbReference type="Proteomes" id="UP001140091"/>
    </source>
</evidence>
<organism evidence="5 6">
    <name type="scientific">Candolleomyces eurysporus</name>
    <dbReference type="NCBI Taxonomy" id="2828524"/>
    <lineage>
        <taxon>Eukaryota</taxon>
        <taxon>Fungi</taxon>
        <taxon>Dikarya</taxon>
        <taxon>Basidiomycota</taxon>
        <taxon>Agaricomycotina</taxon>
        <taxon>Agaricomycetes</taxon>
        <taxon>Agaricomycetidae</taxon>
        <taxon>Agaricales</taxon>
        <taxon>Agaricineae</taxon>
        <taxon>Psathyrellaceae</taxon>
        <taxon>Candolleomyces</taxon>
    </lineage>
</organism>
<comment type="catalytic activity">
    <reaction evidence="4">
        <text>D-glyceraldehyde 3-phosphate = dihydroxyacetone phosphate</text>
        <dbReference type="Rhea" id="RHEA:18585"/>
        <dbReference type="ChEBI" id="CHEBI:57642"/>
        <dbReference type="ChEBI" id="CHEBI:59776"/>
        <dbReference type="EC" id="5.3.1.1"/>
    </reaction>
</comment>
<proteinExistence type="inferred from homology"/>
<dbReference type="GO" id="GO:0006096">
    <property type="term" value="P:glycolytic process"/>
    <property type="evidence" value="ECO:0007669"/>
    <property type="project" value="UniProtKB-KW"/>
</dbReference>
<dbReference type="GO" id="GO:0019563">
    <property type="term" value="P:glycerol catabolic process"/>
    <property type="evidence" value="ECO:0007669"/>
    <property type="project" value="TreeGrafter"/>
</dbReference>
<dbReference type="InterPro" id="IPR000652">
    <property type="entry name" value="Triosephosphate_isomerase"/>
</dbReference>
<evidence type="ECO:0000256" key="2">
    <source>
        <dbReference type="ARBA" id="ARBA00011738"/>
    </source>
</evidence>
<keyword evidence="6" id="KW-1185">Reference proteome</keyword>
<comment type="pathway">
    <text evidence="4">Carbohydrate biosynthesis; gluconeogenesis.</text>
</comment>
<dbReference type="GO" id="GO:0005829">
    <property type="term" value="C:cytosol"/>
    <property type="evidence" value="ECO:0007669"/>
    <property type="project" value="TreeGrafter"/>
</dbReference>
<dbReference type="SUPFAM" id="SSF51351">
    <property type="entry name" value="Triosephosphate isomerase (TIM)"/>
    <property type="match status" value="1"/>
</dbReference>
<reference evidence="5" key="1">
    <citation type="submission" date="2022-06" db="EMBL/GenBank/DDBJ databases">
        <title>Genome Sequence of Candolleomyces eurysporus.</title>
        <authorList>
            <person name="Buettner E."/>
        </authorList>
    </citation>
    <scope>NUCLEOTIDE SEQUENCE</scope>
    <source>
        <strain evidence="5">VTCC 930004</strain>
    </source>
</reference>
<feature type="non-terminal residue" evidence="5">
    <location>
        <position position="1"/>
    </location>
</feature>
<evidence type="ECO:0000256" key="1">
    <source>
        <dbReference type="ARBA" id="ARBA00007422"/>
    </source>
</evidence>
<dbReference type="GO" id="GO:0046166">
    <property type="term" value="P:glyceraldehyde-3-phosphate biosynthetic process"/>
    <property type="evidence" value="ECO:0007669"/>
    <property type="project" value="TreeGrafter"/>
</dbReference>
<comment type="pathway">
    <text evidence="4">Carbohydrate degradation; glycolysis; D-glyceraldehyde 3-phosphate from glycerone phosphate: step 1/1.</text>
</comment>
<keyword evidence="3 4" id="KW-0413">Isomerase</keyword>
<dbReference type="PANTHER" id="PTHR21139:SF2">
    <property type="entry name" value="TRIOSEPHOSPHATE ISOMERASE"/>
    <property type="match status" value="1"/>
</dbReference>
<dbReference type="Gene3D" id="3.20.20.70">
    <property type="entry name" value="Aldolase class I"/>
    <property type="match status" value="1"/>
</dbReference>
<comment type="subunit">
    <text evidence="2">Homodimer.</text>
</comment>
<dbReference type="InterPro" id="IPR035990">
    <property type="entry name" value="TIM_sf"/>
</dbReference>
<evidence type="ECO:0000256" key="3">
    <source>
        <dbReference type="ARBA" id="ARBA00023235"/>
    </source>
</evidence>
<comment type="similarity">
    <text evidence="1 4">Belongs to the triosephosphate isomerase family.</text>
</comment>
<evidence type="ECO:0000256" key="4">
    <source>
        <dbReference type="RuleBase" id="RU363013"/>
    </source>
</evidence>
<comment type="caution">
    <text evidence="5">The sequence shown here is derived from an EMBL/GenBank/DDBJ whole genome shotgun (WGS) entry which is preliminary data.</text>
</comment>
<accession>A0A9W8JAV7</accession>
<dbReference type="PANTHER" id="PTHR21139">
    <property type="entry name" value="TRIOSEPHOSPHATE ISOMERASE"/>
    <property type="match status" value="1"/>
</dbReference>
<dbReference type="InterPro" id="IPR013785">
    <property type="entry name" value="Aldolase_TIM"/>
</dbReference>
<dbReference type="GO" id="GO:0004807">
    <property type="term" value="F:triose-phosphate isomerase activity"/>
    <property type="evidence" value="ECO:0007669"/>
    <property type="project" value="UniProtKB-EC"/>
</dbReference>
<dbReference type="OrthoDB" id="6715177at2759"/>
<dbReference type="PROSITE" id="PS51440">
    <property type="entry name" value="TIM_2"/>
    <property type="match status" value="1"/>
</dbReference>